<feature type="compositionally biased region" description="Polar residues" evidence="1">
    <location>
        <begin position="12"/>
        <end position="30"/>
    </location>
</feature>
<proteinExistence type="predicted"/>
<organism evidence="2 3">
    <name type="scientific">Mikania micrantha</name>
    <name type="common">bitter vine</name>
    <dbReference type="NCBI Taxonomy" id="192012"/>
    <lineage>
        <taxon>Eukaryota</taxon>
        <taxon>Viridiplantae</taxon>
        <taxon>Streptophyta</taxon>
        <taxon>Embryophyta</taxon>
        <taxon>Tracheophyta</taxon>
        <taxon>Spermatophyta</taxon>
        <taxon>Magnoliopsida</taxon>
        <taxon>eudicotyledons</taxon>
        <taxon>Gunneridae</taxon>
        <taxon>Pentapetalae</taxon>
        <taxon>asterids</taxon>
        <taxon>campanulids</taxon>
        <taxon>Asterales</taxon>
        <taxon>Asteraceae</taxon>
        <taxon>Asteroideae</taxon>
        <taxon>Heliantheae alliance</taxon>
        <taxon>Eupatorieae</taxon>
        <taxon>Mikania</taxon>
    </lineage>
</organism>
<evidence type="ECO:0000256" key="1">
    <source>
        <dbReference type="SAM" id="MobiDB-lite"/>
    </source>
</evidence>
<evidence type="ECO:0000313" key="2">
    <source>
        <dbReference type="EMBL" id="KAD5508728.1"/>
    </source>
</evidence>
<sequence length="104" mass="12139">MDPTRVAANGTDLLNTVSHPSYMSESAQTRQLKRKCQEEEVCDHGSPFRSKLLVKRVCLKSRTETLKWVRRRKGRHGWRKEKVKKFSARCEAGMEKRGREHQKG</sequence>
<gene>
    <name evidence="2" type="ORF">E3N88_16431</name>
</gene>
<dbReference type="EMBL" id="SZYD01000008">
    <property type="protein sequence ID" value="KAD5508728.1"/>
    <property type="molecule type" value="Genomic_DNA"/>
</dbReference>
<accession>A0A5N6P030</accession>
<keyword evidence="3" id="KW-1185">Reference proteome</keyword>
<comment type="caution">
    <text evidence="2">The sequence shown here is derived from an EMBL/GenBank/DDBJ whole genome shotgun (WGS) entry which is preliminary data.</text>
</comment>
<reference evidence="2 3" key="1">
    <citation type="submission" date="2019-05" db="EMBL/GenBank/DDBJ databases">
        <title>Mikania micrantha, genome provides insights into the molecular mechanism of rapid growth.</title>
        <authorList>
            <person name="Liu B."/>
        </authorList>
    </citation>
    <scope>NUCLEOTIDE SEQUENCE [LARGE SCALE GENOMIC DNA]</scope>
    <source>
        <strain evidence="2">NLD-2019</strain>
        <tissue evidence="2">Leaf</tissue>
    </source>
</reference>
<protein>
    <submittedName>
        <fullName evidence="2">Uncharacterized protein</fullName>
    </submittedName>
</protein>
<dbReference type="AlphaFoldDB" id="A0A5N6P030"/>
<feature type="region of interest" description="Disordered" evidence="1">
    <location>
        <begin position="1"/>
        <end position="30"/>
    </location>
</feature>
<dbReference type="Proteomes" id="UP000326396">
    <property type="component" value="Linkage Group LG16"/>
</dbReference>
<evidence type="ECO:0000313" key="3">
    <source>
        <dbReference type="Proteomes" id="UP000326396"/>
    </source>
</evidence>
<name>A0A5N6P030_9ASTR</name>